<accession>A0AC34RR84</accession>
<reference evidence="2" key="1">
    <citation type="submission" date="2022-11" db="UniProtKB">
        <authorList>
            <consortium name="WormBaseParasite"/>
        </authorList>
    </citation>
    <scope>IDENTIFICATION</scope>
</reference>
<protein>
    <submittedName>
        <fullName evidence="2">Uncharacterized protein</fullName>
    </submittedName>
</protein>
<organism evidence="1 2">
    <name type="scientific">Panagrolaimus sp. JU765</name>
    <dbReference type="NCBI Taxonomy" id="591449"/>
    <lineage>
        <taxon>Eukaryota</taxon>
        <taxon>Metazoa</taxon>
        <taxon>Ecdysozoa</taxon>
        <taxon>Nematoda</taxon>
        <taxon>Chromadorea</taxon>
        <taxon>Rhabditida</taxon>
        <taxon>Tylenchina</taxon>
        <taxon>Panagrolaimomorpha</taxon>
        <taxon>Panagrolaimoidea</taxon>
        <taxon>Panagrolaimidae</taxon>
        <taxon>Panagrolaimus</taxon>
    </lineage>
</organism>
<dbReference type="WBParaSite" id="JU765_v2.g9509.t1">
    <property type="protein sequence ID" value="JU765_v2.g9509.t1"/>
    <property type="gene ID" value="JU765_v2.g9509"/>
</dbReference>
<sequence>MEVPFYRLANGPVAIAAFVIQILCGVYPRLLLSATIMQIIVAALATFVINSTITNVYYLQVLLGADDILKTNPNQNTILEIALILAAASALACVIATLSAIVSALRSSYLLHHRNAA</sequence>
<name>A0AC34RR84_9BILA</name>
<proteinExistence type="predicted"/>
<evidence type="ECO:0000313" key="2">
    <source>
        <dbReference type="WBParaSite" id="JU765_v2.g9509.t1"/>
    </source>
</evidence>
<evidence type="ECO:0000313" key="1">
    <source>
        <dbReference type="Proteomes" id="UP000887576"/>
    </source>
</evidence>
<dbReference type="Proteomes" id="UP000887576">
    <property type="component" value="Unplaced"/>
</dbReference>